<reference evidence="1 2" key="1">
    <citation type="journal article" date="2019" name="Int. J. Syst. Evol. Microbiol.">
        <title>The Global Catalogue of Microorganisms (GCM) 10K type strain sequencing project: providing services to taxonomists for standard genome sequencing and annotation.</title>
        <authorList>
            <consortium name="The Broad Institute Genomics Platform"/>
            <consortium name="The Broad Institute Genome Sequencing Center for Infectious Disease"/>
            <person name="Wu L."/>
            <person name="Ma J."/>
        </authorList>
    </citation>
    <scope>NUCLEOTIDE SEQUENCE [LARGE SCALE GENOMIC DNA]</scope>
    <source>
        <strain evidence="1 2">RDMS1</strain>
    </source>
</reference>
<accession>A0ABD5YSL5</accession>
<evidence type="ECO:0000313" key="1">
    <source>
        <dbReference type="EMBL" id="MFC7192133.1"/>
    </source>
</evidence>
<gene>
    <name evidence="1" type="ORF">ACFQL7_21525</name>
</gene>
<dbReference type="EMBL" id="JBHTAX010000004">
    <property type="protein sequence ID" value="MFC7192133.1"/>
    <property type="molecule type" value="Genomic_DNA"/>
</dbReference>
<dbReference type="RefSeq" id="WP_264556488.1">
    <property type="nucleotide sequence ID" value="NZ_CP109980.1"/>
</dbReference>
<keyword evidence="2" id="KW-1185">Reference proteome</keyword>
<protein>
    <submittedName>
        <fullName evidence="1">Uncharacterized protein</fullName>
    </submittedName>
</protein>
<name>A0ABD5YSL5_9EURY</name>
<sequence>MAHGTVVFEDASTTLDDALAGARKGFPRALVRNFGTNLRLFAAAMKD</sequence>
<proteinExistence type="predicted"/>
<dbReference type="Proteomes" id="UP001596417">
    <property type="component" value="Unassembled WGS sequence"/>
</dbReference>
<organism evidence="1 2">
    <name type="scientific">Halocatena marina</name>
    <dbReference type="NCBI Taxonomy" id="2934937"/>
    <lineage>
        <taxon>Archaea</taxon>
        <taxon>Methanobacteriati</taxon>
        <taxon>Methanobacteriota</taxon>
        <taxon>Stenosarchaea group</taxon>
        <taxon>Halobacteria</taxon>
        <taxon>Halobacteriales</taxon>
        <taxon>Natronomonadaceae</taxon>
        <taxon>Halocatena</taxon>
    </lineage>
</organism>
<dbReference type="AlphaFoldDB" id="A0ABD5YSL5"/>
<dbReference type="GeneID" id="76201811"/>
<evidence type="ECO:0000313" key="2">
    <source>
        <dbReference type="Proteomes" id="UP001596417"/>
    </source>
</evidence>
<comment type="caution">
    <text evidence="1">The sequence shown here is derived from an EMBL/GenBank/DDBJ whole genome shotgun (WGS) entry which is preliminary data.</text>
</comment>